<dbReference type="RefSeq" id="WP_055265220.1">
    <property type="nucleotide sequence ID" value="NZ_CABIXQ010000008.1"/>
</dbReference>
<dbReference type="Proteomes" id="UP000095594">
    <property type="component" value="Unassembled WGS sequence"/>
</dbReference>
<dbReference type="InterPro" id="IPR000281">
    <property type="entry name" value="HTH_RpiR"/>
</dbReference>
<proteinExistence type="predicted"/>
<keyword evidence="3" id="KW-0804">Transcription</keyword>
<evidence type="ECO:0000313" key="5">
    <source>
        <dbReference type="EMBL" id="CUO39316.1"/>
    </source>
</evidence>
<evidence type="ECO:0000256" key="1">
    <source>
        <dbReference type="ARBA" id="ARBA00023015"/>
    </source>
</evidence>
<evidence type="ECO:0000256" key="2">
    <source>
        <dbReference type="ARBA" id="ARBA00023125"/>
    </source>
</evidence>
<sequence>MGDLIYRLLLFLNDSREETLNYTIALTMIRNIRDIPNMTINKLADMCYTSPAAISRFCRKLGYSSLSEFKKALSISINTNFDNSFSKPRGFKTKRNREEILELMHDEICNELTLTKNSLDLKLIDRVIDLIYRSDHICIFGTLFSQLMCQQLQTNFARVGKLINIATDIQAQEKLASSLTPNSLAILISPTGRFIAYHERVWNNLLATDCKIVTITENRENKYKEGSDYIIYLAQSEYNNQYLPENQHALMMLVEYLFIRYADLYSHY</sequence>
<keyword evidence="1" id="KW-0805">Transcription regulation</keyword>
<dbReference type="PANTHER" id="PTHR30514:SF1">
    <property type="entry name" value="HTH-TYPE TRANSCRIPTIONAL REGULATOR HEXR-RELATED"/>
    <property type="match status" value="1"/>
</dbReference>
<dbReference type="EMBL" id="CYZX01000008">
    <property type="protein sequence ID" value="CUO39316.1"/>
    <property type="molecule type" value="Genomic_DNA"/>
</dbReference>
<dbReference type="SUPFAM" id="SSF53697">
    <property type="entry name" value="SIS domain"/>
    <property type="match status" value="1"/>
</dbReference>
<dbReference type="SUPFAM" id="SSF46689">
    <property type="entry name" value="Homeodomain-like"/>
    <property type="match status" value="1"/>
</dbReference>
<dbReference type="GO" id="GO:0003700">
    <property type="term" value="F:DNA-binding transcription factor activity"/>
    <property type="evidence" value="ECO:0007669"/>
    <property type="project" value="InterPro"/>
</dbReference>
<dbReference type="GO" id="GO:1901135">
    <property type="term" value="P:carbohydrate derivative metabolic process"/>
    <property type="evidence" value="ECO:0007669"/>
    <property type="project" value="InterPro"/>
</dbReference>
<gene>
    <name evidence="5" type="ORF">ERS852471_01494</name>
</gene>
<dbReference type="InterPro" id="IPR035472">
    <property type="entry name" value="RpiR-like_SIS"/>
</dbReference>
<dbReference type="PROSITE" id="PS51071">
    <property type="entry name" value="HTH_RPIR"/>
    <property type="match status" value="1"/>
</dbReference>
<dbReference type="GO" id="GO:0003677">
    <property type="term" value="F:DNA binding"/>
    <property type="evidence" value="ECO:0007669"/>
    <property type="project" value="UniProtKB-KW"/>
</dbReference>
<organism evidence="5 6">
    <name type="scientific">Clostridium disporicum</name>
    <dbReference type="NCBI Taxonomy" id="84024"/>
    <lineage>
        <taxon>Bacteria</taxon>
        <taxon>Bacillati</taxon>
        <taxon>Bacillota</taxon>
        <taxon>Clostridia</taxon>
        <taxon>Eubacteriales</taxon>
        <taxon>Clostridiaceae</taxon>
        <taxon>Clostridium</taxon>
    </lineage>
</organism>
<name>A0A174ERS7_9CLOT</name>
<dbReference type="InterPro" id="IPR001347">
    <property type="entry name" value="SIS_dom"/>
</dbReference>
<dbReference type="OrthoDB" id="63027at2"/>
<evidence type="ECO:0000256" key="3">
    <source>
        <dbReference type="ARBA" id="ARBA00023163"/>
    </source>
</evidence>
<dbReference type="PANTHER" id="PTHR30514">
    <property type="entry name" value="GLUCOKINASE"/>
    <property type="match status" value="1"/>
</dbReference>
<dbReference type="InterPro" id="IPR047640">
    <property type="entry name" value="RpiR-like"/>
</dbReference>
<dbReference type="Pfam" id="PF01380">
    <property type="entry name" value="SIS"/>
    <property type="match status" value="1"/>
</dbReference>
<dbReference type="InterPro" id="IPR046348">
    <property type="entry name" value="SIS_dom_sf"/>
</dbReference>
<dbReference type="InterPro" id="IPR036388">
    <property type="entry name" value="WH-like_DNA-bd_sf"/>
</dbReference>
<feature type="domain" description="HTH rpiR-type" evidence="4">
    <location>
        <begin position="4"/>
        <end position="80"/>
    </location>
</feature>
<dbReference type="InterPro" id="IPR009057">
    <property type="entry name" value="Homeodomain-like_sf"/>
</dbReference>
<dbReference type="AlphaFoldDB" id="A0A174ERS7"/>
<evidence type="ECO:0000313" key="6">
    <source>
        <dbReference type="Proteomes" id="UP000095594"/>
    </source>
</evidence>
<dbReference type="Gene3D" id="3.40.50.10490">
    <property type="entry name" value="Glucose-6-phosphate isomerase like protein, domain 1"/>
    <property type="match status" value="1"/>
</dbReference>
<dbReference type="CDD" id="cd05013">
    <property type="entry name" value="SIS_RpiR"/>
    <property type="match status" value="1"/>
</dbReference>
<protein>
    <submittedName>
        <fullName evidence="5">Transcriptional regulator, RpiR family</fullName>
    </submittedName>
</protein>
<dbReference type="Gene3D" id="1.10.10.10">
    <property type="entry name" value="Winged helix-like DNA-binding domain superfamily/Winged helix DNA-binding domain"/>
    <property type="match status" value="1"/>
</dbReference>
<reference evidence="5 6" key="1">
    <citation type="submission" date="2015-09" db="EMBL/GenBank/DDBJ databases">
        <authorList>
            <consortium name="Pathogen Informatics"/>
        </authorList>
    </citation>
    <scope>NUCLEOTIDE SEQUENCE [LARGE SCALE GENOMIC DNA]</scope>
    <source>
        <strain evidence="5 6">2789STDY5834856</strain>
    </source>
</reference>
<dbReference type="Pfam" id="PF01418">
    <property type="entry name" value="HTH_6"/>
    <property type="match status" value="1"/>
</dbReference>
<accession>A0A174ERS7</accession>
<evidence type="ECO:0000259" key="4">
    <source>
        <dbReference type="PROSITE" id="PS51071"/>
    </source>
</evidence>
<dbReference type="GO" id="GO:0097367">
    <property type="term" value="F:carbohydrate derivative binding"/>
    <property type="evidence" value="ECO:0007669"/>
    <property type="project" value="InterPro"/>
</dbReference>
<keyword evidence="2" id="KW-0238">DNA-binding</keyword>